<accession>A0A4Z0LW83</accession>
<keyword evidence="3" id="KW-1133">Transmembrane helix</keyword>
<dbReference type="PANTHER" id="PTHR36985">
    <property type="entry name" value="TRANSLOCATION AND ASSEMBLY MODULE SUBUNIT TAMB"/>
    <property type="match status" value="1"/>
</dbReference>
<evidence type="ECO:0000259" key="5">
    <source>
        <dbReference type="Pfam" id="PF04357"/>
    </source>
</evidence>
<dbReference type="PANTHER" id="PTHR36985:SF1">
    <property type="entry name" value="TRANSLOCATION AND ASSEMBLY MODULE SUBUNIT TAMB"/>
    <property type="match status" value="1"/>
</dbReference>
<evidence type="ECO:0000256" key="3">
    <source>
        <dbReference type="ARBA" id="ARBA00022989"/>
    </source>
</evidence>
<reference evidence="6 7" key="1">
    <citation type="submission" date="2019-04" db="EMBL/GenBank/DDBJ databases">
        <title>Taxonomy of novel Haliea sp. from mangrove soil of West Coast of India.</title>
        <authorList>
            <person name="Verma A."/>
            <person name="Kumar P."/>
            <person name="Krishnamurthi S."/>
        </authorList>
    </citation>
    <scope>NUCLEOTIDE SEQUENCE [LARGE SCALE GENOMIC DNA]</scope>
    <source>
        <strain evidence="6 7">SAOS-164</strain>
    </source>
</reference>
<sequence>MKRSLLVLGLIVLVLCALVALPFTAAGSRWLIGYLDGLGPLRVSYASGSLLGELQLDELAVDVGDVQVRLENIEFSLDRSCLWRSEFCFRYLRVASLSVDVAEGEDAAEVDEPGADSYIEMPYALVGRDVAVGSLRVTWPGGSWEQGALRGSATWRGALLQVPGASLESARLWVEAGEESQSGVAAQAGYEGFDPPRVFLPLKLDVDEVALARLELDLAGWREQVTGIAGAARWRGTKLTVAELTGQFGADNAPLLRDLYIDGSLDFDQQWPLAMTIDAALAVQGLPPMLAERPLRLAVTGDFQDLRGELRSTAGEPGLAVDAQVSILSAGLPFSASGSARWPESTALGAVVDGLPERLAQMQLTAPLAVTVTGDLDAQTLSMEARGQLPAYPDLRLLADATLRAPVLEIRELSLRDAAGDSTVSFAGGARIETPFTLTGTLSVPSLTLPELAALGTGQVAGQARLDLSTGEAGWQGRLTAVDLHGEINGMPAVLRGEAGLASGLQLLPADLRGELNGAQLRLVAGDPDGAPDALDLVVDDFGRWVSGGRGHLEVQARGDFMRGRAKLAGTASEIHLGELRLPAASLDGDLGAADGRLQLDFQVPELVYAGRRLQEVSLALDGSTADHTLRLASTGAVSGALEVRGAAREGGWDATLAPTQLSTNSGAWSLPEPVAIAWRDEQLEVAPHCWQHPDFELCARRIQAGVAGDVQLQLSGQVAAFNGLLPPDMRVAGELGAQLQASWSADSPLRLNAELGAQQTDITRLYGMGESVTVHWDAARLSAVRESGPLDLRGAIERDGRDVLTLRATLPAGADGDIDADLRLDRLQLATFSPWATLFSELGGELSGTLEVSGAVRAPVLTGRAQLARGHALIEGNPTALTDLDLELALQADGGTLHGRGLLGGGELRIDGRITRQPDYRLDMTLAGEKQQLLVPPSSELRVSEKLQLSLTRDLLDVRGEVTVLDGILRHEELPEGSVALSRDVVQVDPAGNPIREERPFDIRADLWIHIDNRFEVRGSNLLATLGGDLHLVQADDAPLQVFGGLSLLGGELRAYRQQLEIKRGTVDFSGPPQNPQLDVSAERHVRSDNVTVGAHLYGTLDEPELEIYSDPPMSQGEAMSYLVRGRGLDTGAGADGAALALAVGADVVNQSGVVRELNRLPLLNNVAFGSSGEEDDTAATLSGYIGDRIYLSYGIGLYEPINEFTARLYLQSRLWLEVVSRLENSVDLYYSFEID</sequence>
<evidence type="ECO:0000256" key="4">
    <source>
        <dbReference type="ARBA" id="ARBA00023136"/>
    </source>
</evidence>
<comment type="subcellular location">
    <subcellularLocation>
        <location evidence="1">Membrane</location>
        <topology evidence="1">Single-pass membrane protein</topology>
    </subcellularLocation>
</comment>
<evidence type="ECO:0000256" key="2">
    <source>
        <dbReference type="ARBA" id="ARBA00022692"/>
    </source>
</evidence>
<dbReference type="RefSeq" id="WP_135446308.1">
    <property type="nucleotide sequence ID" value="NZ_SRLE01000014.1"/>
</dbReference>
<dbReference type="AlphaFoldDB" id="A0A4Z0LW83"/>
<dbReference type="GO" id="GO:0097347">
    <property type="term" value="C:TAM protein secretion complex"/>
    <property type="evidence" value="ECO:0007669"/>
    <property type="project" value="TreeGrafter"/>
</dbReference>
<dbReference type="Proteomes" id="UP000298050">
    <property type="component" value="Unassembled WGS sequence"/>
</dbReference>
<proteinExistence type="predicted"/>
<dbReference type="InterPro" id="IPR007452">
    <property type="entry name" value="TamB_C"/>
</dbReference>
<gene>
    <name evidence="6" type="ORF">E4634_19290</name>
</gene>
<dbReference type="EMBL" id="SRLE01000014">
    <property type="protein sequence ID" value="TGD71416.1"/>
    <property type="molecule type" value="Genomic_DNA"/>
</dbReference>
<keyword evidence="2" id="KW-0812">Transmembrane</keyword>
<dbReference type="Pfam" id="PF04357">
    <property type="entry name" value="TamB"/>
    <property type="match status" value="1"/>
</dbReference>
<protein>
    <recommendedName>
        <fullName evidence="5">Translocation and assembly module TamB C-terminal domain-containing protein</fullName>
    </recommendedName>
</protein>
<keyword evidence="7" id="KW-1185">Reference proteome</keyword>
<keyword evidence="4" id="KW-0472">Membrane</keyword>
<feature type="domain" description="Translocation and assembly module TamB C-terminal" evidence="5">
    <location>
        <begin position="905"/>
        <end position="1235"/>
    </location>
</feature>
<evidence type="ECO:0000313" key="7">
    <source>
        <dbReference type="Proteomes" id="UP000298050"/>
    </source>
</evidence>
<comment type="caution">
    <text evidence="6">The sequence shown here is derived from an EMBL/GenBank/DDBJ whole genome shotgun (WGS) entry which is preliminary data.</text>
</comment>
<name>A0A4Z0LW83_9GAMM</name>
<dbReference type="OrthoDB" id="5555605at2"/>
<dbReference type="GO" id="GO:0005886">
    <property type="term" value="C:plasma membrane"/>
    <property type="evidence" value="ECO:0007669"/>
    <property type="project" value="InterPro"/>
</dbReference>
<dbReference type="GO" id="GO:0009306">
    <property type="term" value="P:protein secretion"/>
    <property type="evidence" value="ECO:0007669"/>
    <property type="project" value="InterPro"/>
</dbReference>
<organism evidence="6 7">
    <name type="scientific">Mangrovimicrobium sediminis</name>
    <dbReference type="NCBI Taxonomy" id="2562682"/>
    <lineage>
        <taxon>Bacteria</taxon>
        <taxon>Pseudomonadati</taxon>
        <taxon>Pseudomonadota</taxon>
        <taxon>Gammaproteobacteria</taxon>
        <taxon>Cellvibrionales</taxon>
        <taxon>Halieaceae</taxon>
        <taxon>Mangrovimicrobium</taxon>
    </lineage>
</organism>
<evidence type="ECO:0000313" key="6">
    <source>
        <dbReference type="EMBL" id="TGD71416.1"/>
    </source>
</evidence>
<evidence type="ECO:0000256" key="1">
    <source>
        <dbReference type="ARBA" id="ARBA00004167"/>
    </source>
</evidence>